<feature type="compositionally biased region" description="Low complexity" evidence="2">
    <location>
        <begin position="448"/>
        <end position="469"/>
    </location>
</feature>
<keyword evidence="3" id="KW-0812">Transmembrane</keyword>
<feature type="region of interest" description="Disordered" evidence="2">
    <location>
        <begin position="435"/>
        <end position="499"/>
    </location>
</feature>
<evidence type="ECO:0000256" key="1">
    <source>
        <dbReference type="ARBA" id="ARBA00006068"/>
    </source>
</evidence>
<evidence type="ECO:0000313" key="5">
    <source>
        <dbReference type="EMBL" id="GAA1608309.1"/>
    </source>
</evidence>
<proteinExistence type="inferred from homology"/>
<feature type="compositionally biased region" description="Low complexity" evidence="2">
    <location>
        <begin position="477"/>
        <end position="486"/>
    </location>
</feature>
<dbReference type="RefSeq" id="WP_344198981.1">
    <property type="nucleotide sequence ID" value="NZ_BAAAND010000012.1"/>
</dbReference>
<dbReference type="Gene3D" id="3.40.630.190">
    <property type="entry name" value="LCP protein"/>
    <property type="match status" value="1"/>
</dbReference>
<dbReference type="InterPro" id="IPR050922">
    <property type="entry name" value="LytR/CpsA/Psr_CW_biosynth"/>
</dbReference>
<protein>
    <recommendedName>
        <fullName evidence="4">Cell envelope-related transcriptional attenuator domain-containing protein</fullName>
    </recommendedName>
</protein>
<evidence type="ECO:0000256" key="2">
    <source>
        <dbReference type="SAM" id="MobiDB-lite"/>
    </source>
</evidence>
<organism evidence="5 6">
    <name type="scientific">Kribbella karoonensis</name>
    <dbReference type="NCBI Taxonomy" id="324851"/>
    <lineage>
        <taxon>Bacteria</taxon>
        <taxon>Bacillati</taxon>
        <taxon>Actinomycetota</taxon>
        <taxon>Actinomycetes</taxon>
        <taxon>Propionibacteriales</taxon>
        <taxon>Kribbellaceae</taxon>
        <taxon>Kribbella</taxon>
    </lineage>
</organism>
<sequence length="499" mass="53250">MPQEKPDLRNLREPVRFKRALTLLLMTLVLPGSAQIVAGSKKAGRWAWRVVAGLIAIVVFLVILGLIWRSGTINILARPGTLRLVQILLIVLALGWAALFVDAYRISQPLTLERNHRLITSILDGALIFVVVGALVYASVIVNTQRDFVASVFGNTKSSKADKGRYNVLLMGGDSGADRVGTRPDSMTVASVDANTGRTVLIGLPRNLAKVPFPAGTPLAKQFPNGFQWKNCGIECLLNGVYTYAANHKDLFPGNPNPGETATSQAIEAITGLKINYYVLIDLTGFRDLINAVGGITLDIGKRVPIGGETSPIKGYIEPGKNVHLDGYHALWFARSRAESSDYDRMARQKCVMSAMLNQLSPQTVLTKFQGIASASKEVVKTSIPAGELGTFMDLALDAKKLPVSSFSAVPPLIRTADPDFAVIRAKVAEAIAKSESLDNDGPGGDGKTSTTTPRSTSGTSSSKPSTTHTTKKPSKKPTSSTSTPPANGVDDVASICKA</sequence>
<keyword evidence="6" id="KW-1185">Reference proteome</keyword>
<evidence type="ECO:0000256" key="3">
    <source>
        <dbReference type="SAM" id="Phobius"/>
    </source>
</evidence>
<evidence type="ECO:0000259" key="4">
    <source>
        <dbReference type="Pfam" id="PF03816"/>
    </source>
</evidence>
<dbReference type="PANTHER" id="PTHR33392:SF6">
    <property type="entry name" value="POLYISOPRENYL-TEICHOIC ACID--PEPTIDOGLYCAN TEICHOIC ACID TRANSFERASE TAGU"/>
    <property type="match status" value="1"/>
</dbReference>
<dbReference type="InterPro" id="IPR004474">
    <property type="entry name" value="LytR_CpsA_psr"/>
</dbReference>
<keyword evidence="3" id="KW-1133">Transmembrane helix</keyword>
<feature type="transmembrane region" description="Helical" evidence="3">
    <location>
        <begin position="80"/>
        <end position="101"/>
    </location>
</feature>
<feature type="transmembrane region" description="Helical" evidence="3">
    <location>
        <begin position="50"/>
        <end position="68"/>
    </location>
</feature>
<evidence type="ECO:0000313" key="6">
    <source>
        <dbReference type="Proteomes" id="UP001500190"/>
    </source>
</evidence>
<name>A0ABN2EID2_9ACTN</name>
<dbReference type="EMBL" id="BAAAND010000012">
    <property type="protein sequence ID" value="GAA1608309.1"/>
    <property type="molecule type" value="Genomic_DNA"/>
</dbReference>
<keyword evidence="3" id="KW-0472">Membrane</keyword>
<accession>A0ABN2EID2</accession>
<feature type="domain" description="Cell envelope-related transcriptional attenuator" evidence="4">
    <location>
        <begin position="183"/>
        <end position="360"/>
    </location>
</feature>
<dbReference type="Proteomes" id="UP001500190">
    <property type="component" value="Unassembled WGS sequence"/>
</dbReference>
<gene>
    <name evidence="5" type="ORF">GCM10009742_68230</name>
</gene>
<dbReference type="NCBIfam" id="TIGR00350">
    <property type="entry name" value="lytR_cpsA_psr"/>
    <property type="match status" value="1"/>
</dbReference>
<comment type="caution">
    <text evidence="5">The sequence shown here is derived from an EMBL/GenBank/DDBJ whole genome shotgun (WGS) entry which is preliminary data.</text>
</comment>
<dbReference type="PANTHER" id="PTHR33392">
    <property type="entry name" value="POLYISOPRENYL-TEICHOIC ACID--PEPTIDOGLYCAN TEICHOIC ACID TRANSFERASE TAGU"/>
    <property type="match status" value="1"/>
</dbReference>
<feature type="transmembrane region" description="Helical" evidence="3">
    <location>
        <begin position="121"/>
        <end position="142"/>
    </location>
</feature>
<comment type="similarity">
    <text evidence="1">Belongs to the LytR/CpsA/Psr (LCP) family.</text>
</comment>
<dbReference type="Pfam" id="PF03816">
    <property type="entry name" value="LytR_cpsA_psr"/>
    <property type="match status" value="1"/>
</dbReference>
<reference evidence="5 6" key="1">
    <citation type="journal article" date="2019" name="Int. J. Syst. Evol. Microbiol.">
        <title>The Global Catalogue of Microorganisms (GCM) 10K type strain sequencing project: providing services to taxonomists for standard genome sequencing and annotation.</title>
        <authorList>
            <consortium name="The Broad Institute Genomics Platform"/>
            <consortium name="The Broad Institute Genome Sequencing Center for Infectious Disease"/>
            <person name="Wu L."/>
            <person name="Ma J."/>
        </authorList>
    </citation>
    <scope>NUCLEOTIDE SEQUENCE [LARGE SCALE GENOMIC DNA]</scope>
    <source>
        <strain evidence="5 6">JCM 14304</strain>
    </source>
</reference>